<dbReference type="AlphaFoldDB" id="A0A6I2R7L1"/>
<feature type="compositionally biased region" description="Low complexity" evidence="1">
    <location>
        <begin position="60"/>
        <end position="70"/>
    </location>
</feature>
<dbReference type="RefSeq" id="WP_148337732.1">
    <property type="nucleotide sequence ID" value="NZ_JADNCN010000030.1"/>
</dbReference>
<dbReference type="Proteomes" id="UP000434475">
    <property type="component" value="Unassembled WGS sequence"/>
</dbReference>
<evidence type="ECO:0000313" key="3">
    <source>
        <dbReference type="Proteomes" id="UP000434475"/>
    </source>
</evidence>
<comment type="caution">
    <text evidence="2">The sequence shown here is derived from an EMBL/GenBank/DDBJ whole genome shotgun (WGS) entry which is preliminary data.</text>
</comment>
<evidence type="ECO:0000256" key="1">
    <source>
        <dbReference type="SAM" id="MobiDB-lite"/>
    </source>
</evidence>
<accession>A0A6I2R7L1</accession>
<gene>
    <name evidence="2" type="ORF">GKE97_16805</name>
</gene>
<dbReference type="EMBL" id="WKPR01000020">
    <property type="protein sequence ID" value="MSB21166.1"/>
    <property type="molecule type" value="Genomic_DNA"/>
</dbReference>
<evidence type="ECO:0000313" key="2">
    <source>
        <dbReference type="EMBL" id="MSB21166.1"/>
    </source>
</evidence>
<feature type="region of interest" description="Disordered" evidence="1">
    <location>
        <begin position="41"/>
        <end position="97"/>
    </location>
</feature>
<proteinExistence type="predicted"/>
<organism evidence="2 3">
    <name type="scientific">Flavonifractor plautii</name>
    <name type="common">Fusobacterium plautii</name>
    <dbReference type="NCBI Taxonomy" id="292800"/>
    <lineage>
        <taxon>Bacteria</taxon>
        <taxon>Bacillati</taxon>
        <taxon>Bacillota</taxon>
        <taxon>Clostridia</taxon>
        <taxon>Eubacteriales</taxon>
        <taxon>Oscillospiraceae</taxon>
        <taxon>Flavonifractor</taxon>
    </lineage>
</organism>
<name>A0A6I2R7L1_FLAPL</name>
<protein>
    <submittedName>
        <fullName evidence="2">Uncharacterized protein</fullName>
    </submittedName>
</protein>
<reference evidence="2 3" key="1">
    <citation type="journal article" date="2019" name="Nat. Med.">
        <title>A library of human gut bacterial isolates paired with longitudinal multiomics data enables mechanistic microbiome research.</title>
        <authorList>
            <person name="Poyet M."/>
            <person name="Groussin M."/>
            <person name="Gibbons S.M."/>
            <person name="Avila-Pacheco J."/>
            <person name="Jiang X."/>
            <person name="Kearney S.M."/>
            <person name="Perrotta A.R."/>
            <person name="Berdy B."/>
            <person name="Zhao S."/>
            <person name="Lieberman T.D."/>
            <person name="Swanson P.K."/>
            <person name="Smith M."/>
            <person name="Roesemann S."/>
            <person name="Alexander J.E."/>
            <person name="Rich S.A."/>
            <person name="Livny J."/>
            <person name="Vlamakis H."/>
            <person name="Clish C."/>
            <person name="Bullock K."/>
            <person name="Deik A."/>
            <person name="Scott J."/>
            <person name="Pierce K.A."/>
            <person name="Xavier R.J."/>
            <person name="Alm E.J."/>
        </authorList>
    </citation>
    <scope>NUCLEOTIDE SEQUENCE [LARGE SCALE GENOMIC DNA]</scope>
    <source>
        <strain evidence="2 3">BIOML-A2</strain>
    </source>
</reference>
<sequence>MAMNYKPSMTKAELLEIATANGVQADDSMTKTAILAALDGANSRAPDGAELNTSPEETAADGQQAAQSGAGQAGDREGTEDTAGQETPAEDAQEAPEGYNLFVYAGPSLPRGRLKENAVFNGTFEDVKAYLADVIADYPLVARMIVPVERLSAFHVKVKTPGNLAHKYYNDIVSTMRGNKEV</sequence>